<protein>
    <submittedName>
        <fullName evidence="2">Uncharacterized protein</fullName>
    </submittedName>
</protein>
<evidence type="ECO:0000313" key="2">
    <source>
        <dbReference type="EnsemblPlants" id="LPERR05G01350.1"/>
    </source>
</evidence>
<sequence length="98" mass="10758">MSPDLVVVVAKKRDLMNRSSSSNGARFLDPLKLKLLVMEQLLHKLQPRRKVKGEEIALKSSSAGDAKTAADELRNSKSRPARRGEEGVVVVGVRSMSM</sequence>
<evidence type="ECO:0000313" key="3">
    <source>
        <dbReference type="Proteomes" id="UP000032180"/>
    </source>
</evidence>
<dbReference type="Proteomes" id="UP000032180">
    <property type="component" value="Chromosome 5"/>
</dbReference>
<evidence type="ECO:0000256" key="1">
    <source>
        <dbReference type="SAM" id="MobiDB-lite"/>
    </source>
</evidence>
<name>A0A0D9WC59_9ORYZ</name>
<reference evidence="2" key="3">
    <citation type="submission" date="2015-04" db="UniProtKB">
        <authorList>
            <consortium name="EnsemblPlants"/>
        </authorList>
    </citation>
    <scope>IDENTIFICATION</scope>
</reference>
<dbReference type="Gramene" id="LPERR05G01350.1">
    <property type="protein sequence ID" value="LPERR05G01350.1"/>
    <property type="gene ID" value="LPERR05G01350"/>
</dbReference>
<dbReference type="AlphaFoldDB" id="A0A0D9WC59"/>
<proteinExistence type="predicted"/>
<dbReference type="HOGENOM" id="CLU_2336696_0_0_1"/>
<dbReference type="EnsemblPlants" id="LPERR05G01350.1">
    <property type="protein sequence ID" value="LPERR05G01350.1"/>
    <property type="gene ID" value="LPERR05G01350"/>
</dbReference>
<organism evidence="2 3">
    <name type="scientific">Leersia perrieri</name>
    <dbReference type="NCBI Taxonomy" id="77586"/>
    <lineage>
        <taxon>Eukaryota</taxon>
        <taxon>Viridiplantae</taxon>
        <taxon>Streptophyta</taxon>
        <taxon>Embryophyta</taxon>
        <taxon>Tracheophyta</taxon>
        <taxon>Spermatophyta</taxon>
        <taxon>Magnoliopsida</taxon>
        <taxon>Liliopsida</taxon>
        <taxon>Poales</taxon>
        <taxon>Poaceae</taxon>
        <taxon>BOP clade</taxon>
        <taxon>Oryzoideae</taxon>
        <taxon>Oryzeae</taxon>
        <taxon>Oryzinae</taxon>
        <taxon>Leersia</taxon>
    </lineage>
</organism>
<reference evidence="2 3" key="1">
    <citation type="submission" date="2012-08" db="EMBL/GenBank/DDBJ databases">
        <title>Oryza genome evolution.</title>
        <authorList>
            <person name="Wing R.A."/>
        </authorList>
    </citation>
    <scope>NUCLEOTIDE SEQUENCE</scope>
</reference>
<reference evidence="3" key="2">
    <citation type="submission" date="2013-12" db="EMBL/GenBank/DDBJ databases">
        <authorList>
            <person name="Yu Y."/>
            <person name="Lee S."/>
            <person name="de Baynast K."/>
            <person name="Wissotski M."/>
            <person name="Liu L."/>
            <person name="Talag J."/>
            <person name="Goicoechea J."/>
            <person name="Angelova A."/>
            <person name="Jetty R."/>
            <person name="Kudrna D."/>
            <person name="Golser W."/>
            <person name="Rivera L."/>
            <person name="Zhang J."/>
            <person name="Wing R."/>
        </authorList>
    </citation>
    <scope>NUCLEOTIDE SEQUENCE</scope>
</reference>
<accession>A0A0D9WC59</accession>
<feature type="region of interest" description="Disordered" evidence="1">
    <location>
        <begin position="57"/>
        <end position="87"/>
    </location>
</feature>
<keyword evidence="3" id="KW-1185">Reference proteome</keyword>